<accession>A0ABD1ENY9</accession>
<evidence type="ECO:0000313" key="3">
    <source>
        <dbReference type="EMBL" id="KAL1498220.1"/>
    </source>
</evidence>
<dbReference type="CDD" id="cd05327">
    <property type="entry name" value="retinol-DH_like_SDR_c_like"/>
    <property type="match status" value="1"/>
</dbReference>
<dbReference type="InterPro" id="IPR036291">
    <property type="entry name" value="NAD(P)-bd_dom_sf"/>
</dbReference>
<dbReference type="SUPFAM" id="SSF51735">
    <property type="entry name" value="NAD(P)-binding Rossmann-fold domains"/>
    <property type="match status" value="1"/>
</dbReference>
<comment type="similarity">
    <text evidence="2">Belongs to the short-chain dehydrogenases/reductases (SDR) family.</text>
</comment>
<dbReference type="PANTHER" id="PTHR43157">
    <property type="entry name" value="PHOSPHATIDYLINOSITOL-GLYCAN BIOSYNTHESIS CLASS F PROTEIN-RELATED"/>
    <property type="match status" value="1"/>
</dbReference>
<dbReference type="EMBL" id="JBDJPC010000006">
    <property type="protein sequence ID" value="KAL1498220.1"/>
    <property type="molecule type" value="Genomic_DNA"/>
</dbReference>
<dbReference type="AlphaFoldDB" id="A0ABD1ENY9"/>
<dbReference type="PANTHER" id="PTHR43157:SF31">
    <property type="entry name" value="PHOSPHATIDYLINOSITOL-GLYCAN BIOSYNTHESIS CLASS F PROTEIN"/>
    <property type="match status" value="1"/>
</dbReference>
<protein>
    <submittedName>
        <fullName evidence="3">Uncharacterized protein</fullName>
    </submittedName>
</protein>
<dbReference type="PRINTS" id="PR00080">
    <property type="entry name" value="SDRFAMILY"/>
</dbReference>
<dbReference type="InterPro" id="IPR002347">
    <property type="entry name" value="SDR_fam"/>
</dbReference>
<keyword evidence="1" id="KW-0560">Oxidoreductase</keyword>
<dbReference type="Proteomes" id="UP001566132">
    <property type="component" value="Unassembled WGS sequence"/>
</dbReference>
<dbReference type="GO" id="GO:0016491">
    <property type="term" value="F:oxidoreductase activity"/>
    <property type="evidence" value="ECO:0007669"/>
    <property type="project" value="UniProtKB-KW"/>
</dbReference>
<keyword evidence="4" id="KW-1185">Reference proteome</keyword>
<dbReference type="Pfam" id="PF00106">
    <property type="entry name" value="adh_short"/>
    <property type="match status" value="1"/>
</dbReference>
<organism evidence="3 4">
    <name type="scientific">Hypothenemus hampei</name>
    <name type="common">Coffee berry borer</name>
    <dbReference type="NCBI Taxonomy" id="57062"/>
    <lineage>
        <taxon>Eukaryota</taxon>
        <taxon>Metazoa</taxon>
        <taxon>Ecdysozoa</taxon>
        <taxon>Arthropoda</taxon>
        <taxon>Hexapoda</taxon>
        <taxon>Insecta</taxon>
        <taxon>Pterygota</taxon>
        <taxon>Neoptera</taxon>
        <taxon>Endopterygota</taxon>
        <taxon>Coleoptera</taxon>
        <taxon>Polyphaga</taxon>
        <taxon>Cucujiformia</taxon>
        <taxon>Curculionidae</taxon>
        <taxon>Scolytinae</taxon>
        <taxon>Hypothenemus</taxon>
    </lineage>
</organism>
<evidence type="ECO:0000313" key="4">
    <source>
        <dbReference type="Proteomes" id="UP001566132"/>
    </source>
</evidence>
<sequence>MTCFVKKIYIIPITILIIFKIVKKLRTGWCRSNVCLVGKNAIVTGANSGIGYETAEDFAKRGARVILACRDKIKGQETVERIIKATDNKNIIFKPLDLSSFESIREFTRDIKTNEKRLDILVNNAGGAFYGKATVENNILLVMMTNYFGPFLLTNLLLDFIKTENARIVNVSSIAAKTAREFDINKLNVYPDVLFSEHDLYARSKLCNILFTIELAAKLRGTSVTTYSLHPGVVSTNISRRLNPWIKCIDNVLRKIFFKNSIEGAQTTIYCSVAKGIESSSGEFFCDCRLKQRFKRTRDPYLPGKLWKISEDIVQLKKYS</sequence>
<comment type="caution">
    <text evidence="3">The sequence shown here is derived from an EMBL/GenBank/DDBJ whole genome shotgun (WGS) entry which is preliminary data.</text>
</comment>
<name>A0ABD1ENY9_HYPHA</name>
<gene>
    <name evidence="3" type="ORF">ABEB36_009054</name>
</gene>
<dbReference type="Gene3D" id="3.40.50.720">
    <property type="entry name" value="NAD(P)-binding Rossmann-like Domain"/>
    <property type="match status" value="1"/>
</dbReference>
<evidence type="ECO:0000256" key="1">
    <source>
        <dbReference type="ARBA" id="ARBA00023002"/>
    </source>
</evidence>
<reference evidence="3 4" key="1">
    <citation type="submission" date="2024-05" db="EMBL/GenBank/DDBJ databases">
        <title>Genetic variation in Jamaican populations of the coffee berry borer (Hypothenemus hampei).</title>
        <authorList>
            <person name="Errbii M."/>
            <person name="Myrie A."/>
        </authorList>
    </citation>
    <scope>NUCLEOTIDE SEQUENCE [LARGE SCALE GENOMIC DNA]</scope>
    <source>
        <strain evidence="3">JA-Hopewell-2020-01-JO</strain>
        <tissue evidence="3">Whole body</tissue>
    </source>
</reference>
<proteinExistence type="inferred from homology"/>
<evidence type="ECO:0000256" key="2">
    <source>
        <dbReference type="RuleBase" id="RU000363"/>
    </source>
</evidence>
<dbReference type="PRINTS" id="PR00081">
    <property type="entry name" value="GDHRDH"/>
</dbReference>